<protein>
    <submittedName>
        <fullName evidence="2">Uncharacterized protein</fullName>
    </submittedName>
</protein>
<accession>A0A7C8UY74</accession>
<gene>
    <name evidence="2" type="ORF">TWF191_006083</name>
</gene>
<reference evidence="2 3" key="1">
    <citation type="submission" date="2019-06" db="EMBL/GenBank/DDBJ databases">
        <authorList>
            <person name="Palmer J.M."/>
        </authorList>
    </citation>
    <scope>NUCLEOTIDE SEQUENCE [LARGE SCALE GENOMIC DNA]</scope>
    <source>
        <strain evidence="2 3">TWF191</strain>
    </source>
</reference>
<feature type="compositionally biased region" description="Acidic residues" evidence="1">
    <location>
        <begin position="137"/>
        <end position="177"/>
    </location>
</feature>
<evidence type="ECO:0000313" key="2">
    <source>
        <dbReference type="EMBL" id="KAF3224301.1"/>
    </source>
</evidence>
<feature type="compositionally biased region" description="Basic and acidic residues" evidence="1">
    <location>
        <begin position="104"/>
        <end position="136"/>
    </location>
</feature>
<comment type="caution">
    <text evidence="2">The sequence shown here is derived from an EMBL/GenBank/DDBJ whole genome shotgun (WGS) entry which is preliminary data.</text>
</comment>
<sequence>MVSRKRRRAGLKARETYLRRLAATPLPGFGPRLWNTGHPGDMNKALWKKINAEIIAPKSRSKEFSREFSRTRDEGLRSTRERFKYLYDLANTKDLQERKVIKKGQVEVESEKPQSKRSEAAEESKDHDDNRSHVDPDGTESEPELEDIQTDEDPDRTESEVDPDETESEADLDDTEPETDRSETENHLRILSDLFLVLTWRCGGEYNLTRYLADVTFELQNQSRLQLCDSKRL</sequence>
<dbReference type="EMBL" id="WIPF01000033">
    <property type="protein sequence ID" value="KAF3224301.1"/>
    <property type="molecule type" value="Genomic_DNA"/>
</dbReference>
<dbReference type="AlphaFoldDB" id="A0A7C8UY74"/>
<name>A0A7C8UY74_ORBOL</name>
<proteinExistence type="predicted"/>
<evidence type="ECO:0000313" key="3">
    <source>
        <dbReference type="Proteomes" id="UP000483672"/>
    </source>
</evidence>
<evidence type="ECO:0000256" key="1">
    <source>
        <dbReference type="SAM" id="MobiDB-lite"/>
    </source>
</evidence>
<dbReference type="Proteomes" id="UP000483672">
    <property type="component" value="Unassembled WGS sequence"/>
</dbReference>
<feature type="region of interest" description="Disordered" evidence="1">
    <location>
        <begin position="104"/>
        <end position="185"/>
    </location>
</feature>
<organism evidence="2 3">
    <name type="scientific">Orbilia oligospora</name>
    <name type="common">Nematode-trapping fungus</name>
    <name type="synonym">Arthrobotrys oligospora</name>
    <dbReference type="NCBI Taxonomy" id="2813651"/>
    <lineage>
        <taxon>Eukaryota</taxon>
        <taxon>Fungi</taxon>
        <taxon>Dikarya</taxon>
        <taxon>Ascomycota</taxon>
        <taxon>Pezizomycotina</taxon>
        <taxon>Orbiliomycetes</taxon>
        <taxon>Orbiliales</taxon>
        <taxon>Orbiliaceae</taxon>
        <taxon>Orbilia</taxon>
    </lineage>
</organism>